<evidence type="ECO:0000256" key="1">
    <source>
        <dbReference type="SAM" id="MobiDB-lite"/>
    </source>
</evidence>
<keyword evidence="3" id="KW-1185">Reference proteome</keyword>
<name>A0A3L8SNV6_CHLGU</name>
<accession>A0A3L8SNV6</accession>
<proteinExistence type="predicted"/>
<gene>
    <name evidence="2" type="ORF">DV515_00005611</name>
</gene>
<feature type="non-terminal residue" evidence="2">
    <location>
        <position position="139"/>
    </location>
</feature>
<feature type="compositionally biased region" description="Low complexity" evidence="1">
    <location>
        <begin position="38"/>
        <end position="50"/>
    </location>
</feature>
<organism evidence="2 3">
    <name type="scientific">Chloebia gouldiae</name>
    <name type="common">Gouldian finch</name>
    <name type="synonym">Erythrura gouldiae</name>
    <dbReference type="NCBI Taxonomy" id="44316"/>
    <lineage>
        <taxon>Eukaryota</taxon>
        <taxon>Metazoa</taxon>
        <taxon>Chordata</taxon>
        <taxon>Craniata</taxon>
        <taxon>Vertebrata</taxon>
        <taxon>Euteleostomi</taxon>
        <taxon>Archelosauria</taxon>
        <taxon>Archosauria</taxon>
        <taxon>Dinosauria</taxon>
        <taxon>Saurischia</taxon>
        <taxon>Theropoda</taxon>
        <taxon>Coelurosauria</taxon>
        <taxon>Aves</taxon>
        <taxon>Neognathae</taxon>
        <taxon>Neoaves</taxon>
        <taxon>Telluraves</taxon>
        <taxon>Australaves</taxon>
        <taxon>Passeriformes</taxon>
        <taxon>Passeroidea</taxon>
        <taxon>Passeridae</taxon>
        <taxon>Chloebia</taxon>
    </lineage>
</organism>
<dbReference type="OrthoDB" id="6235974at2759"/>
<dbReference type="EMBL" id="QUSF01000012">
    <property type="protein sequence ID" value="RLW04851.1"/>
    <property type="molecule type" value="Genomic_DNA"/>
</dbReference>
<evidence type="ECO:0000313" key="2">
    <source>
        <dbReference type="EMBL" id="RLW04851.1"/>
    </source>
</evidence>
<reference evidence="2 3" key="1">
    <citation type="journal article" date="2018" name="Proc. R. Soc. B">
        <title>A non-coding region near Follistatin controls head colour polymorphism in the Gouldian finch.</title>
        <authorList>
            <person name="Toomey M.B."/>
            <person name="Marques C.I."/>
            <person name="Andrade P."/>
            <person name="Araujo P.M."/>
            <person name="Sabatino S."/>
            <person name="Gazda M.A."/>
            <person name="Afonso S."/>
            <person name="Lopes R.J."/>
            <person name="Corbo J.C."/>
            <person name="Carneiro M."/>
        </authorList>
    </citation>
    <scope>NUCLEOTIDE SEQUENCE [LARGE SCALE GENOMIC DNA]</scope>
    <source>
        <strain evidence="2">Red01</strain>
        <tissue evidence="2">Muscle</tissue>
    </source>
</reference>
<dbReference type="Proteomes" id="UP000276834">
    <property type="component" value="Unassembled WGS sequence"/>
</dbReference>
<protein>
    <submittedName>
        <fullName evidence="2">Uncharacterized protein</fullName>
    </submittedName>
</protein>
<dbReference type="AlphaFoldDB" id="A0A3L8SNV6"/>
<sequence length="139" mass="15123">MGSRRGGKQSVPSPVRLPPSLPAALRLHLRAGTEQESAARAAARATGARGARPRGGKGRLSLVFHGEVERVSRERSRAKMLSFFRRTLGRRSMRKHAEKERLREAQRAATHIPAAGDARSIITCRVALLDGTDVSVDLP</sequence>
<comment type="caution">
    <text evidence="2">The sequence shown here is derived from an EMBL/GenBank/DDBJ whole genome shotgun (WGS) entry which is preliminary data.</text>
</comment>
<evidence type="ECO:0000313" key="3">
    <source>
        <dbReference type="Proteomes" id="UP000276834"/>
    </source>
</evidence>
<feature type="region of interest" description="Disordered" evidence="1">
    <location>
        <begin position="1"/>
        <end position="58"/>
    </location>
</feature>